<keyword evidence="3" id="KW-1185">Reference proteome</keyword>
<name>A0ABZ2RD88_9MICC</name>
<reference evidence="2 3" key="1">
    <citation type="submission" date="2024-03" db="EMBL/GenBank/DDBJ databases">
        <title>Rhodococcus navarretei sp. nov. and Pseudarthrobacter quantumdoti sp. nov., two new species with the ability to biosynthesize Quantum Dots isolated from soil samples at Union Glacier, Antarctica.</title>
        <authorList>
            <person name="Vargas M."/>
        </authorList>
    </citation>
    <scope>NUCLEOTIDE SEQUENCE [LARGE SCALE GENOMIC DNA]</scope>
    <source>
        <strain evidence="2 3">RC-2-3</strain>
    </source>
</reference>
<organism evidence="2 3">
    <name type="scientific">Pseudarthrobacter quantipunctorum</name>
    <dbReference type="NCBI Taxonomy" id="3128980"/>
    <lineage>
        <taxon>Bacteria</taxon>
        <taxon>Bacillati</taxon>
        <taxon>Actinomycetota</taxon>
        <taxon>Actinomycetes</taxon>
        <taxon>Micrococcales</taxon>
        <taxon>Micrococcaceae</taxon>
        <taxon>Pseudarthrobacter</taxon>
    </lineage>
</organism>
<dbReference type="Proteomes" id="UP001623384">
    <property type="component" value="Chromosome"/>
</dbReference>
<dbReference type="RefSeq" id="WP_406636936.1">
    <property type="nucleotide sequence ID" value="NZ_CP148033.1"/>
</dbReference>
<dbReference type="EMBL" id="CP148033">
    <property type="protein sequence ID" value="WXK94085.1"/>
    <property type="molecule type" value="Genomic_DNA"/>
</dbReference>
<proteinExistence type="predicted"/>
<sequence length="167" mass="18708">MTSDFLGNLEFTDGFGALAVVVAVLLPIIIGLVAWLFRRARQPKEDAGLVTSHYRLLGGMNIPYTYEVSVHNATPHPLPMVEVKYWDGTAWRLKPARSSRTGGLVINPGDTGIASVPAVTMEPKDFDGFYFIKYTDSQNRVWHRLINSPDFLSPDEVRQIERFQGTI</sequence>
<keyword evidence="1" id="KW-0472">Membrane</keyword>
<feature type="transmembrane region" description="Helical" evidence="1">
    <location>
        <begin position="15"/>
        <end position="37"/>
    </location>
</feature>
<keyword evidence="1" id="KW-1133">Transmembrane helix</keyword>
<keyword evidence="1" id="KW-0812">Transmembrane</keyword>
<evidence type="ECO:0000313" key="2">
    <source>
        <dbReference type="EMBL" id="WXK94085.1"/>
    </source>
</evidence>
<gene>
    <name evidence="2" type="ORF">WHH00_04570</name>
</gene>
<evidence type="ECO:0000313" key="3">
    <source>
        <dbReference type="Proteomes" id="UP001623384"/>
    </source>
</evidence>
<evidence type="ECO:0000256" key="1">
    <source>
        <dbReference type="SAM" id="Phobius"/>
    </source>
</evidence>
<accession>A0ABZ2RD88</accession>
<protein>
    <submittedName>
        <fullName evidence="2">Uncharacterized protein</fullName>
    </submittedName>
</protein>